<dbReference type="GO" id="GO:0005737">
    <property type="term" value="C:cytoplasm"/>
    <property type="evidence" value="ECO:0007669"/>
    <property type="project" value="TreeGrafter"/>
</dbReference>
<dbReference type="InterPro" id="IPR027417">
    <property type="entry name" value="P-loop_NTPase"/>
</dbReference>
<dbReference type="PANTHER" id="PTHR16305">
    <property type="entry name" value="TESTICULAR SOLUBLE ADENYLYL CYCLASE"/>
    <property type="match status" value="1"/>
</dbReference>
<keyword evidence="5" id="KW-1185">Reference proteome</keyword>
<protein>
    <submittedName>
        <fullName evidence="4">DNA-binding CsgD family transcriptional regulator</fullName>
    </submittedName>
</protein>
<evidence type="ECO:0000259" key="3">
    <source>
        <dbReference type="PROSITE" id="PS50043"/>
    </source>
</evidence>
<dbReference type="InterPro" id="IPR041664">
    <property type="entry name" value="AAA_16"/>
</dbReference>
<organism evidence="4 5">
    <name type="scientific">Actinomadura namibiensis</name>
    <dbReference type="NCBI Taxonomy" id="182080"/>
    <lineage>
        <taxon>Bacteria</taxon>
        <taxon>Bacillati</taxon>
        <taxon>Actinomycetota</taxon>
        <taxon>Actinomycetes</taxon>
        <taxon>Streptosporangiales</taxon>
        <taxon>Thermomonosporaceae</taxon>
        <taxon>Actinomadura</taxon>
    </lineage>
</organism>
<sequence>MLWGRDGERRAVAALIDAARSGGSGVLVVRGEPGIGKTALLDQAARDAEGLRVLRAEGVEAEAGLPFAALQMLLRPVLSRMDRLPAPQAAALRGALGLADAGGADRFLVGLAVLSLLSELAAERPLLCLVDDAHWLDPASAETLLFAARRIGAEGVAVLFAARDGFAAPGLPELALGGLDRRAAAGLLDARAPELSGPVRDRIVAEAGGNPLALTELPHGLTAEQRAGRAAPPDELPVTRRLLEAFGARIDRLSERARLALTIAAAEGGGELGTVVQAGRAVGVTATDLEEAERAGLIRTTGVSVAFRHPLIRAAAYQGAPLTARLRAHRALADALHGDRRVLHRAAAAVAPDEAVAAELERAAERAGARGALPTAVPLMERAARLSPDPADRTRRLVRAAQTAVTGGRTEEAADLAGRAWELAEDAPSRAGLAMVRATVEFERGVPHGTADLLADSAAPVAADDPGLALTLLVIAAGNAWSSGEPAALHRAARLAAPLRPVSPPLVEGIAALARVIDGDHAKGLPGLRSLVEEARADPPESLIARLFVMAAAQLLGADDALADLAAADVARARGRGLAGALPLTLQLLGHAQAAAGVHRDAAATVAEALGLAHATGQAHRAGRVAAVIARLAAVEGDERRCQDQERHATTAESAAAVACALGLLDLAHGRHERASRRLEEATAGHTAAAVFALPDLVEAAVRADHPDRAAGPFARFTAWADASGQPWAAAVAARCRALLHPAEEHYRDALRLHERGGRPFERARTELLYGEWLRRERRRTDAREPLRSALVRFEHLGAAPWADRARAELRATGEGAAPAAALGLTDRLTPQELQIVRLAAAGVSNRDIAAQLFLSHRTVEYHLYKAYPKLGVSSRAELARLGLGD</sequence>
<keyword evidence="2" id="KW-0067">ATP-binding</keyword>
<dbReference type="AlphaFoldDB" id="A0A7W3LS37"/>
<proteinExistence type="predicted"/>
<reference evidence="4 5" key="1">
    <citation type="submission" date="2020-08" db="EMBL/GenBank/DDBJ databases">
        <title>Genomic Encyclopedia of Type Strains, Phase IV (KMG-IV): sequencing the most valuable type-strain genomes for metagenomic binning, comparative biology and taxonomic classification.</title>
        <authorList>
            <person name="Goeker M."/>
        </authorList>
    </citation>
    <scope>NUCLEOTIDE SEQUENCE [LARGE SCALE GENOMIC DNA]</scope>
    <source>
        <strain evidence="4 5">DSM 44197</strain>
    </source>
</reference>
<evidence type="ECO:0000256" key="2">
    <source>
        <dbReference type="ARBA" id="ARBA00022840"/>
    </source>
</evidence>
<dbReference type="GO" id="GO:0003677">
    <property type="term" value="F:DNA binding"/>
    <property type="evidence" value="ECO:0007669"/>
    <property type="project" value="UniProtKB-KW"/>
</dbReference>
<evidence type="ECO:0000313" key="4">
    <source>
        <dbReference type="EMBL" id="MBA8953258.1"/>
    </source>
</evidence>
<dbReference type="GO" id="GO:0005524">
    <property type="term" value="F:ATP binding"/>
    <property type="evidence" value="ECO:0007669"/>
    <property type="project" value="UniProtKB-KW"/>
</dbReference>
<dbReference type="PRINTS" id="PR00038">
    <property type="entry name" value="HTHLUXR"/>
</dbReference>
<gene>
    <name evidence="4" type="ORF">HNR61_004908</name>
</gene>
<dbReference type="PROSITE" id="PS50043">
    <property type="entry name" value="HTH_LUXR_2"/>
    <property type="match status" value="1"/>
</dbReference>
<dbReference type="RefSeq" id="WP_182845446.1">
    <property type="nucleotide sequence ID" value="NZ_JACJIA010000006.1"/>
</dbReference>
<dbReference type="GO" id="GO:0006355">
    <property type="term" value="P:regulation of DNA-templated transcription"/>
    <property type="evidence" value="ECO:0007669"/>
    <property type="project" value="InterPro"/>
</dbReference>
<dbReference type="InterPro" id="IPR016032">
    <property type="entry name" value="Sig_transdc_resp-reg_C-effctor"/>
</dbReference>
<dbReference type="Gene3D" id="1.10.10.10">
    <property type="entry name" value="Winged helix-like DNA-binding domain superfamily/Winged helix DNA-binding domain"/>
    <property type="match status" value="1"/>
</dbReference>
<feature type="domain" description="HTH luxR-type" evidence="3">
    <location>
        <begin position="822"/>
        <end position="886"/>
    </location>
</feature>
<name>A0A7W3LS37_ACTNM</name>
<dbReference type="InterPro" id="IPR000792">
    <property type="entry name" value="Tscrpt_reg_LuxR_C"/>
</dbReference>
<dbReference type="Pfam" id="PF13191">
    <property type="entry name" value="AAA_16"/>
    <property type="match status" value="1"/>
</dbReference>
<evidence type="ECO:0000313" key="5">
    <source>
        <dbReference type="Proteomes" id="UP000572680"/>
    </source>
</evidence>
<dbReference type="SMART" id="SM00421">
    <property type="entry name" value="HTH_LUXR"/>
    <property type="match status" value="1"/>
</dbReference>
<dbReference type="SUPFAM" id="SSF46894">
    <property type="entry name" value="C-terminal effector domain of the bipartite response regulators"/>
    <property type="match status" value="1"/>
</dbReference>
<dbReference type="EMBL" id="JACJIA010000006">
    <property type="protein sequence ID" value="MBA8953258.1"/>
    <property type="molecule type" value="Genomic_DNA"/>
</dbReference>
<dbReference type="InterPro" id="IPR036388">
    <property type="entry name" value="WH-like_DNA-bd_sf"/>
</dbReference>
<dbReference type="Proteomes" id="UP000572680">
    <property type="component" value="Unassembled WGS sequence"/>
</dbReference>
<dbReference type="Pfam" id="PF00196">
    <property type="entry name" value="GerE"/>
    <property type="match status" value="1"/>
</dbReference>
<dbReference type="PANTHER" id="PTHR16305:SF35">
    <property type="entry name" value="TRANSCRIPTIONAL ACTIVATOR DOMAIN"/>
    <property type="match status" value="1"/>
</dbReference>
<keyword evidence="4" id="KW-0238">DNA-binding</keyword>
<dbReference type="CDD" id="cd06170">
    <property type="entry name" value="LuxR_C_like"/>
    <property type="match status" value="1"/>
</dbReference>
<evidence type="ECO:0000256" key="1">
    <source>
        <dbReference type="ARBA" id="ARBA00022741"/>
    </source>
</evidence>
<dbReference type="GO" id="GO:0004016">
    <property type="term" value="F:adenylate cyclase activity"/>
    <property type="evidence" value="ECO:0007669"/>
    <property type="project" value="TreeGrafter"/>
</dbReference>
<keyword evidence="1" id="KW-0547">Nucleotide-binding</keyword>
<accession>A0A7W3LS37</accession>
<comment type="caution">
    <text evidence="4">The sequence shown here is derived from an EMBL/GenBank/DDBJ whole genome shotgun (WGS) entry which is preliminary data.</text>
</comment>
<dbReference type="SUPFAM" id="SSF52540">
    <property type="entry name" value="P-loop containing nucleoside triphosphate hydrolases"/>
    <property type="match status" value="1"/>
</dbReference>